<organism evidence="2 3">
    <name type="scientific">Gymnopus androsaceus JB14</name>
    <dbReference type="NCBI Taxonomy" id="1447944"/>
    <lineage>
        <taxon>Eukaryota</taxon>
        <taxon>Fungi</taxon>
        <taxon>Dikarya</taxon>
        <taxon>Basidiomycota</taxon>
        <taxon>Agaricomycotina</taxon>
        <taxon>Agaricomycetes</taxon>
        <taxon>Agaricomycetidae</taxon>
        <taxon>Agaricales</taxon>
        <taxon>Marasmiineae</taxon>
        <taxon>Omphalotaceae</taxon>
        <taxon>Gymnopus</taxon>
    </lineage>
</organism>
<reference evidence="2" key="1">
    <citation type="journal article" date="2019" name="Environ. Microbiol.">
        <title>Fungal ecological strategies reflected in gene transcription - a case study of two litter decomposers.</title>
        <authorList>
            <person name="Barbi F."/>
            <person name="Kohler A."/>
            <person name="Barry K."/>
            <person name="Baskaran P."/>
            <person name="Daum C."/>
            <person name="Fauchery L."/>
            <person name="Ihrmark K."/>
            <person name="Kuo A."/>
            <person name="LaButti K."/>
            <person name="Lipzen A."/>
            <person name="Morin E."/>
            <person name="Grigoriev I.V."/>
            <person name="Henrissat B."/>
            <person name="Lindahl B."/>
            <person name="Martin F."/>
        </authorList>
    </citation>
    <scope>NUCLEOTIDE SEQUENCE</scope>
    <source>
        <strain evidence="2">JB14</strain>
    </source>
</reference>
<evidence type="ECO:0000259" key="1">
    <source>
        <dbReference type="Pfam" id="PF05699"/>
    </source>
</evidence>
<dbReference type="Proteomes" id="UP000799118">
    <property type="component" value="Unassembled WGS sequence"/>
</dbReference>
<dbReference type="InterPro" id="IPR012337">
    <property type="entry name" value="RNaseH-like_sf"/>
</dbReference>
<keyword evidence="3" id="KW-1185">Reference proteome</keyword>
<name>A0A6A4HQS6_9AGAR</name>
<dbReference type="InterPro" id="IPR008906">
    <property type="entry name" value="HATC_C_dom"/>
</dbReference>
<feature type="non-terminal residue" evidence="2">
    <location>
        <position position="152"/>
    </location>
</feature>
<feature type="domain" description="HAT C-terminal dimerisation" evidence="1">
    <location>
        <begin position="69"/>
        <end position="152"/>
    </location>
</feature>
<dbReference type="AlphaFoldDB" id="A0A6A4HQS6"/>
<protein>
    <recommendedName>
        <fullName evidence="1">HAT C-terminal dimerisation domain-containing protein</fullName>
    </recommendedName>
</protein>
<evidence type="ECO:0000313" key="2">
    <source>
        <dbReference type="EMBL" id="KAE9400061.1"/>
    </source>
</evidence>
<evidence type="ECO:0000313" key="3">
    <source>
        <dbReference type="Proteomes" id="UP000799118"/>
    </source>
</evidence>
<gene>
    <name evidence="2" type="ORF">BT96DRAFT_793334</name>
</gene>
<dbReference type="GO" id="GO:0046983">
    <property type="term" value="F:protein dimerization activity"/>
    <property type="evidence" value="ECO:0007669"/>
    <property type="project" value="InterPro"/>
</dbReference>
<proteinExistence type="predicted"/>
<sequence length="152" mass="17417">VLHPRYKMSYFTKASWEMDWIDTAHRIIQEEWETLLFFNCVVTESLQALNDIFKELDQFGRTNAEDVLEAYLSSPTDADTDPIKYWVSRVDKPGAKITPQGALARMGLDFLTAPATSTDVERLFSHGGGQVSKHCHNLSFETLRCLMVLRSW</sequence>
<accession>A0A6A4HQS6</accession>
<dbReference type="EMBL" id="ML769461">
    <property type="protein sequence ID" value="KAE9400061.1"/>
    <property type="molecule type" value="Genomic_DNA"/>
</dbReference>
<dbReference type="SUPFAM" id="SSF53098">
    <property type="entry name" value="Ribonuclease H-like"/>
    <property type="match status" value="1"/>
</dbReference>
<feature type="non-terminal residue" evidence="2">
    <location>
        <position position="1"/>
    </location>
</feature>
<dbReference type="OrthoDB" id="1715602at2759"/>
<dbReference type="Pfam" id="PF05699">
    <property type="entry name" value="Dimer_Tnp_hAT"/>
    <property type="match status" value="1"/>
</dbReference>